<sequence length="100" mass="10224">MTGQTTAAPGNTTGTVAASILRELLTIHPGDQALDDLVHTTAENCEGQNDLGGDDALDDANAKAASVNNDGFAAQISYLLKNGVSEPDIIQALKSSKIDG</sequence>
<dbReference type="EMBL" id="LUKJ01000002">
    <property type="protein sequence ID" value="KZN20523.1"/>
    <property type="molecule type" value="Genomic_DNA"/>
</dbReference>
<organism evidence="1 2">
    <name type="scientific">Pseudomonas fluorescens</name>
    <dbReference type="NCBI Taxonomy" id="294"/>
    <lineage>
        <taxon>Bacteria</taxon>
        <taxon>Pseudomonadati</taxon>
        <taxon>Pseudomonadota</taxon>
        <taxon>Gammaproteobacteria</taxon>
        <taxon>Pseudomonadales</taxon>
        <taxon>Pseudomonadaceae</taxon>
        <taxon>Pseudomonas</taxon>
    </lineage>
</organism>
<dbReference type="AlphaFoldDB" id="A0A166QMF7"/>
<dbReference type="RefSeq" id="WP_063340570.1">
    <property type="nucleotide sequence ID" value="NZ_LUKJ01000002.1"/>
</dbReference>
<reference evidence="1 2" key="2">
    <citation type="journal article" date="2018" name="Nature">
        <title>Mutant phenotypes for thousands of bacterial genes of unknown function.</title>
        <authorList>
            <person name="Price M.N."/>
            <person name="Wetmore K.M."/>
            <person name="Waters R.J."/>
            <person name="Callaghan M."/>
            <person name="Ray J."/>
            <person name="Liu H."/>
            <person name="Kuehl J.V."/>
            <person name="Melnyk R.A."/>
            <person name="Lamson J.S."/>
            <person name="Suh Y."/>
            <person name="Carlson H.K."/>
            <person name="Esquivel Z."/>
            <person name="Sadeeshkumar H."/>
            <person name="Chakraborty R."/>
            <person name="Zane G.M."/>
            <person name="Rubin B.E."/>
            <person name="Wall J.D."/>
            <person name="Visel A."/>
            <person name="Bristow J."/>
            <person name="Blow M.J."/>
            <person name="Arkin A.P."/>
            <person name="Deutschbauer A.M."/>
        </authorList>
    </citation>
    <scope>NUCLEOTIDE SEQUENCE [LARGE SCALE GENOMIC DNA]</scope>
    <source>
        <strain evidence="1 2">FW300-N1B4</strain>
    </source>
</reference>
<gene>
    <name evidence="1" type="ORF">A1D17_02990</name>
</gene>
<proteinExistence type="predicted"/>
<reference evidence="2" key="1">
    <citation type="submission" date="2016-03" db="EMBL/GenBank/DDBJ databases">
        <authorList>
            <person name="Ray J."/>
            <person name="Price M."/>
            <person name="Deutschbauer A."/>
        </authorList>
    </citation>
    <scope>NUCLEOTIDE SEQUENCE [LARGE SCALE GENOMIC DNA]</scope>
    <source>
        <strain evidence="2">FW300-N1B4</strain>
    </source>
</reference>
<name>A0A166QMF7_PSEFL</name>
<comment type="caution">
    <text evidence="1">The sequence shown here is derived from an EMBL/GenBank/DDBJ whole genome shotgun (WGS) entry which is preliminary data.</text>
</comment>
<protein>
    <submittedName>
        <fullName evidence="1">Uncharacterized protein</fullName>
    </submittedName>
</protein>
<evidence type="ECO:0000313" key="1">
    <source>
        <dbReference type="EMBL" id="KZN20523.1"/>
    </source>
</evidence>
<dbReference type="Proteomes" id="UP000076489">
    <property type="component" value="Unassembled WGS sequence"/>
</dbReference>
<accession>A0A166QMF7</accession>
<evidence type="ECO:0000313" key="2">
    <source>
        <dbReference type="Proteomes" id="UP000076489"/>
    </source>
</evidence>